<sequence>MKLRIKSLRLTILRTSFSMLILLLKLIINSLSNIRKKVKNAKELT</sequence>
<evidence type="ECO:0000313" key="2">
    <source>
        <dbReference type="EMBL" id="KAF0315336.1"/>
    </source>
</evidence>
<keyword evidence="1" id="KW-0472">Membrane</keyword>
<reference evidence="2 3" key="1">
    <citation type="submission" date="2019-12" db="EMBL/GenBank/DDBJ databases">
        <title>A genome sequence resource for the geographically widespread anthracnose pathogen Colletotrichum asianum.</title>
        <authorList>
            <person name="Meng Y."/>
        </authorList>
    </citation>
    <scope>NUCLEOTIDE SEQUENCE [LARGE SCALE GENOMIC DNA]</scope>
    <source>
        <strain evidence="2 3">ICMP 18580</strain>
    </source>
</reference>
<comment type="caution">
    <text evidence="2">The sequence shown here is derived from an EMBL/GenBank/DDBJ whole genome shotgun (WGS) entry which is preliminary data.</text>
</comment>
<organism evidence="2 3">
    <name type="scientific">Colletotrichum asianum</name>
    <dbReference type="NCBI Taxonomy" id="702518"/>
    <lineage>
        <taxon>Eukaryota</taxon>
        <taxon>Fungi</taxon>
        <taxon>Dikarya</taxon>
        <taxon>Ascomycota</taxon>
        <taxon>Pezizomycotina</taxon>
        <taxon>Sordariomycetes</taxon>
        <taxon>Hypocreomycetidae</taxon>
        <taxon>Glomerellales</taxon>
        <taxon>Glomerellaceae</taxon>
        <taxon>Colletotrichum</taxon>
        <taxon>Colletotrichum gloeosporioides species complex</taxon>
    </lineage>
</organism>
<keyword evidence="1" id="KW-0812">Transmembrane</keyword>
<dbReference type="AlphaFoldDB" id="A0A8H3VXK3"/>
<dbReference type="Proteomes" id="UP000434172">
    <property type="component" value="Unassembled WGS sequence"/>
</dbReference>
<dbReference type="EMBL" id="WOWK01000211">
    <property type="protein sequence ID" value="KAF0315336.1"/>
    <property type="molecule type" value="Genomic_DNA"/>
</dbReference>
<feature type="transmembrane region" description="Helical" evidence="1">
    <location>
        <begin position="12"/>
        <end position="31"/>
    </location>
</feature>
<evidence type="ECO:0000256" key="1">
    <source>
        <dbReference type="SAM" id="Phobius"/>
    </source>
</evidence>
<protein>
    <submittedName>
        <fullName evidence="2">Uncharacterized protein</fullName>
    </submittedName>
</protein>
<proteinExistence type="predicted"/>
<keyword evidence="3" id="KW-1185">Reference proteome</keyword>
<accession>A0A8H3VXK3</accession>
<name>A0A8H3VXK3_9PEZI</name>
<evidence type="ECO:0000313" key="3">
    <source>
        <dbReference type="Proteomes" id="UP000434172"/>
    </source>
</evidence>
<gene>
    <name evidence="2" type="ORF">GQ607_017444</name>
</gene>
<keyword evidence="1" id="KW-1133">Transmembrane helix</keyword>